<reference evidence="3 4" key="1">
    <citation type="submission" date="2019-11" db="EMBL/GenBank/DDBJ databases">
        <title>Whole genome sequence of Oryza granulata.</title>
        <authorList>
            <person name="Li W."/>
        </authorList>
    </citation>
    <scope>NUCLEOTIDE SEQUENCE [LARGE SCALE GENOMIC DNA]</scope>
    <source>
        <strain evidence="4">cv. Menghai</strain>
        <tissue evidence="3">Leaf</tissue>
    </source>
</reference>
<dbReference type="SUPFAM" id="SSF52047">
    <property type="entry name" value="RNI-like"/>
    <property type="match status" value="1"/>
</dbReference>
<dbReference type="InterPro" id="IPR032675">
    <property type="entry name" value="LRR_dom_sf"/>
</dbReference>
<sequence length="472" mass="52835">MRRRRDAAQIPENPMEGIHQTEAAAEESEPPLKRARVDDGGAGAAAAGEEEEDRLSDLPDCLLEDILAHLGSRQAVQTSVLSRRWRNLWRGVRSVDIDVREFRVQGADGPRFDLDGIEDFADAILSPALPLGAMPELNALRMHLNEDGVTTNFQRWIRRALLRRPASVDIRYYPLRCISWPPAVSLTPPAAASRIKTLHLYGLRPTVVFGSNEFPALEDLHIERCAYAHGTIASPTLKKLALVSPINGSFVRVQHLTAPRLTSLRLVLPYGRSHEGVRVLTDAPLASLVDASISIVDTDPADQRNRRPNQIKVDFLVSVNDLLGRLTSVRNLDLTGLTATALLDSKSQEFPMFPYLTTLLLNECDIGNKYHVLNSILKNAPNLEQLRLHNCKFVGKARRKTGQIQSKEKTSKCSTSTLSSACNSLKSVEIKHTHDELPSRDLLLEFLKEIPHNQWRKRSIDEETTLIELHRR</sequence>
<dbReference type="PROSITE" id="PS50181">
    <property type="entry name" value="FBOX"/>
    <property type="match status" value="1"/>
</dbReference>
<protein>
    <recommendedName>
        <fullName evidence="2">F-box domain-containing protein</fullName>
    </recommendedName>
</protein>
<dbReference type="InterPro" id="IPR001810">
    <property type="entry name" value="F-box_dom"/>
</dbReference>
<evidence type="ECO:0000313" key="4">
    <source>
        <dbReference type="Proteomes" id="UP000479710"/>
    </source>
</evidence>
<dbReference type="EMBL" id="SPHZ02000011">
    <property type="protein sequence ID" value="KAF0890448.1"/>
    <property type="molecule type" value="Genomic_DNA"/>
</dbReference>
<dbReference type="PANTHER" id="PTHR34223">
    <property type="entry name" value="OS11G0201299 PROTEIN"/>
    <property type="match status" value="1"/>
</dbReference>
<feature type="compositionally biased region" description="Basic and acidic residues" evidence="1">
    <location>
        <begin position="30"/>
        <end position="39"/>
    </location>
</feature>
<dbReference type="PANTHER" id="PTHR34223:SF106">
    <property type="entry name" value="MEIOTIC F-BOX PROTEIN MOF"/>
    <property type="match status" value="1"/>
</dbReference>
<dbReference type="OrthoDB" id="594804at2759"/>
<accession>A0A6G1BQX3</accession>
<dbReference type="CDD" id="cd22160">
    <property type="entry name" value="F-box_AtFBL13-like"/>
    <property type="match status" value="1"/>
</dbReference>
<name>A0A6G1BQX3_9ORYZ</name>
<dbReference type="SUPFAM" id="SSF81383">
    <property type="entry name" value="F-box domain"/>
    <property type="match status" value="1"/>
</dbReference>
<evidence type="ECO:0000313" key="3">
    <source>
        <dbReference type="EMBL" id="KAF0890448.1"/>
    </source>
</evidence>
<dbReference type="Pfam" id="PF00646">
    <property type="entry name" value="F-box"/>
    <property type="match status" value="1"/>
</dbReference>
<feature type="domain" description="F-box" evidence="2">
    <location>
        <begin position="52"/>
        <end position="88"/>
    </location>
</feature>
<organism evidence="3 4">
    <name type="scientific">Oryza meyeriana var. granulata</name>
    <dbReference type="NCBI Taxonomy" id="110450"/>
    <lineage>
        <taxon>Eukaryota</taxon>
        <taxon>Viridiplantae</taxon>
        <taxon>Streptophyta</taxon>
        <taxon>Embryophyta</taxon>
        <taxon>Tracheophyta</taxon>
        <taxon>Spermatophyta</taxon>
        <taxon>Magnoliopsida</taxon>
        <taxon>Liliopsida</taxon>
        <taxon>Poales</taxon>
        <taxon>Poaceae</taxon>
        <taxon>BOP clade</taxon>
        <taxon>Oryzoideae</taxon>
        <taxon>Oryzeae</taxon>
        <taxon>Oryzinae</taxon>
        <taxon>Oryza</taxon>
        <taxon>Oryza meyeriana</taxon>
    </lineage>
</organism>
<dbReference type="Gene3D" id="3.80.10.10">
    <property type="entry name" value="Ribonuclease Inhibitor"/>
    <property type="match status" value="1"/>
</dbReference>
<dbReference type="InterPro" id="IPR036047">
    <property type="entry name" value="F-box-like_dom_sf"/>
</dbReference>
<dbReference type="InterPro" id="IPR053197">
    <property type="entry name" value="F-box_SCFL_complex_component"/>
</dbReference>
<dbReference type="InterPro" id="IPR053781">
    <property type="entry name" value="F-box_AtFBL13-like"/>
</dbReference>
<dbReference type="Proteomes" id="UP000479710">
    <property type="component" value="Unassembled WGS sequence"/>
</dbReference>
<feature type="region of interest" description="Disordered" evidence="1">
    <location>
        <begin position="1"/>
        <end position="54"/>
    </location>
</feature>
<comment type="caution">
    <text evidence="3">The sequence shown here is derived from an EMBL/GenBank/DDBJ whole genome shotgun (WGS) entry which is preliminary data.</text>
</comment>
<evidence type="ECO:0000256" key="1">
    <source>
        <dbReference type="SAM" id="MobiDB-lite"/>
    </source>
</evidence>
<evidence type="ECO:0000259" key="2">
    <source>
        <dbReference type="PROSITE" id="PS50181"/>
    </source>
</evidence>
<proteinExistence type="predicted"/>
<keyword evidence="4" id="KW-1185">Reference proteome</keyword>
<dbReference type="AlphaFoldDB" id="A0A6G1BQX3"/>
<gene>
    <name evidence="3" type="ORF">E2562_002821</name>
</gene>